<keyword evidence="3 6" id="KW-0812">Transmembrane</keyword>
<dbReference type="PANTHER" id="PTHR23502">
    <property type="entry name" value="MAJOR FACILITATOR SUPERFAMILY"/>
    <property type="match status" value="1"/>
</dbReference>
<dbReference type="CDD" id="cd17320">
    <property type="entry name" value="MFS_MdfA_MDR_like"/>
    <property type="match status" value="1"/>
</dbReference>
<reference evidence="8 9" key="1">
    <citation type="submission" date="2015-03" db="EMBL/GenBank/DDBJ databases">
        <authorList>
            <person name="Krishnan R."/>
            <person name="Midha S."/>
            <person name="Patil P.B."/>
            <person name="Rameshkumar N."/>
        </authorList>
    </citation>
    <scope>NUCLEOTIDE SEQUENCE [LARGE SCALE GENOMIC DNA]</scope>
    <source>
        <strain evidence="8 9">L1E11</strain>
    </source>
</reference>
<feature type="transmembrane region" description="Helical" evidence="6">
    <location>
        <begin position="346"/>
        <end position="369"/>
    </location>
</feature>
<evidence type="ECO:0000256" key="4">
    <source>
        <dbReference type="ARBA" id="ARBA00022989"/>
    </source>
</evidence>
<keyword evidence="9" id="KW-1185">Reference proteome</keyword>
<keyword evidence="2" id="KW-0813">Transport</keyword>
<evidence type="ECO:0000313" key="9">
    <source>
        <dbReference type="Proteomes" id="UP000248090"/>
    </source>
</evidence>
<dbReference type="PROSITE" id="PS50850">
    <property type="entry name" value="MFS"/>
    <property type="match status" value="1"/>
</dbReference>
<dbReference type="EMBL" id="LAPT01000060">
    <property type="protein sequence ID" value="PXF30892.1"/>
    <property type="molecule type" value="Genomic_DNA"/>
</dbReference>
<keyword evidence="5 6" id="KW-0472">Membrane</keyword>
<feature type="transmembrane region" description="Helical" evidence="6">
    <location>
        <begin position="259"/>
        <end position="279"/>
    </location>
</feature>
<dbReference type="Gene3D" id="1.20.1720.10">
    <property type="entry name" value="Multidrug resistance protein D"/>
    <property type="match status" value="1"/>
</dbReference>
<evidence type="ECO:0000256" key="2">
    <source>
        <dbReference type="ARBA" id="ARBA00022448"/>
    </source>
</evidence>
<feature type="transmembrane region" description="Helical" evidence="6">
    <location>
        <begin position="172"/>
        <end position="189"/>
    </location>
</feature>
<dbReference type="SUPFAM" id="SSF103473">
    <property type="entry name" value="MFS general substrate transporter"/>
    <property type="match status" value="1"/>
</dbReference>
<proteinExistence type="predicted"/>
<feature type="transmembrane region" description="Helical" evidence="6">
    <location>
        <begin position="53"/>
        <end position="71"/>
    </location>
</feature>
<feature type="domain" description="Major facilitator superfamily (MFS) profile" evidence="7">
    <location>
        <begin position="16"/>
        <end position="403"/>
    </location>
</feature>
<dbReference type="RefSeq" id="WP_243410100.1">
    <property type="nucleotide sequence ID" value="NZ_CP177354.1"/>
</dbReference>
<dbReference type="InterPro" id="IPR011701">
    <property type="entry name" value="MFS"/>
</dbReference>
<dbReference type="InterPro" id="IPR020846">
    <property type="entry name" value="MFS_dom"/>
</dbReference>
<name>A0ABX5LW55_9GAMM</name>
<feature type="transmembrane region" description="Helical" evidence="6">
    <location>
        <begin position="381"/>
        <end position="398"/>
    </location>
</feature>
<organism evidence="8 9">
    <name type="scientific">Pokkaliibacter plantistimulans</name>
    <dbReference type="NCBI Taxonomy" id="1635171"/>
    <lineage>
        <taxon>Bacteria</taxon>
        <taxon>Pseudomonadati</taxon>
        <taxon>Pseudomonadota</taxon>
        <taxon>Gammaproteobacteria</taxon>
        <taxon>Oceanospirillales</taxon>
        <taxon>Balneatrichaceae</taxon>
        <taxon>Pokkaliibacter</taxon>
    </lineage>
</organism>
<protein>
    <submittedName>
        <fullName evidence="8">MFS transporter</fullName>
    </submittedName>
</protein>
<comment type="caution">
    <text evidence="8">The sequence shown here is derived from an EMBL/GenBank/DDBJ whole genome shotgun (WGS) entry which is preliminary data.</text>
</comment>
<feature type="transmembrane region" description="Helical" evidence="6">
    <location>
        <begin position="141"/>
        <end position="166"/>
    </location>
</feature>
<gene>
    <name evidence="8" type="ORF">WH50_12845</name>
</gene>
<sequence length="406" mass="43834">MNQRLPVTPALRLPEFVALFAVMMSLTAMSIDAMLPALPAIGHSLGVEDSKDTQLIISLFILGMGCGEIFFGPLSDAIGRKKAIYIGIGIYCAGAVLALTATGIEQLLLGRIVQGIGVSGPKIASRALIRDQFEGNAMARIMSFIMMVFILTPMIAPAVGQFILLFGEWRSIFLVYLVAAVLAVTWMGIRQPETLLPEHRIPISLRNLYQSARLIVSHPKVMAYTLTAGLIFGTLLSYVSTTQAMFQDLYQAGARFPLYFAILALGAGLASMVNGRLVMRLGMQRLTLCALSGILVVGSAFLLLAWYYQGIPPLWIFMSCCFLLFFCHGMLFGNINAMGMQYLGRVAGIGSSLMSSISSWTAVLVAIPIGRLYDHSVTHIPIAYLASGLLALLLVLAARRSQAGAV</sequence>
<evidence type="ECO:0000256" key="3">
    <source>
        <dbReference type="ARBA" id="ARBA00022692"/>
    </source>
</evidence>
<feature type="transmembrane region" description="Helical" evidence="6">
    <location>
        <begin position="314"/>
        <end position="334"/>
    </location>
</feature>
<dbReference type="Proteomes" id="UP000248090">
    <property type="component" value="Unassembled WGS sequence"/>
</dbReference>
<evidence type="ECO:0000256" key="5">
    <source>
        <dbReference type="ARBA" id="ARBA00023136"/>
    </source>
</evidence>
<feature type="transmembrane region" description="Helical" evidence="6">
    <location>
        <begin position="286"/>
        <end position="308"/>
    </location>
</feature>
<comment type="subcellular location">
    <subcellularLocation>
        <location evidence="1">Membrane</location>
        <topology evidence="1">Multi-pass membrane protein</topology>
    </subcellularLocation>
</comment>
<dbReference type="InterPro" id="IPR036259">
    <property type="entry name" value="MFS_trans_sf"/>
</dbReference>
<dbReference type="PANTHER" id="PTHR23502:SF132">
    <property type="entry name" value="POLYAMINE TRANSPORTER 2-RELATED"/>
    <property type="match status" value="1"/>
</dbReference>
<accession>A0ABX5LW55</accession>
<evidence type="ECO:0000256" key="1">
    <source>
        <dbReference type="ARBA" id="ARBA00004141"/>
    </source>
</evidence>
<evidence type="ECO:0000259" key="7">
    <source>
        <dbReference type="PROSITE" id="PS50850"/>
    </source>
</evidence>
<evidence type="ECO:0000256" key="6">
    <source>
        <dbReference type="SAM" id="Phobius"/>
    </source>
</evidence>
<feature type="transmembrane region" description="Helical" evidence="6">
    <location>
        <begin position="83"/>
        <end position="102"/>
    </location>
</feature>
<keyword evidence="4 6" id="KW-1133">Transmembrane helix</keyword>
<dbReference type="Pfam" id="PF07690">
    <property type="entry name" value="MFS_1"/>
    <property type="match status" value="1"/>
</dbReference>
<feature type="transmembrane region" description="Helical" evidence="6">
    <location>
        <begin position="16"/>
        <end position="41"/>
    </location>
</feature>
<evidence type="ECO:0000313" key="8">
    <source>
        <dbReference type="EMBL" id="PXF30892.1"/>
    </source>
</evidence>